<protein>
    <submittedName>
        <fullName evidence="2">XRE family transcriptional regulator</fullName>
    </submittedName>
</protein>
<dbReference type="Gene3D" id="1.10.260.40">
    <property type="entry name" value="lambda repressor-like DNA-binding domains"/>
    <property type="match status" value="1"/>
</dbReference>
<dbReference type="GO" id="GO:0003677">
    <property type="term" value="F:DNA binding"/>
    <property type="evidence" value="ECO:0007669"/>
    <property type="project" value="InterPro"/>
</dbReference>
<accession>A0A4Q7ECG9</accession>
<dbReference type="RefSeq" id="WP_130245222.1">
    <property type="nucleotide sequence ID" value="NZ_PPUZ01000032.1"/>
</dbReference>
<evidence type="ECO:0000313" key="3">
    <source>
        <dbReference type="Proteomes" id="UP000292345"/>
    </source>
</evidence>
<proteinExistence type="predicted"/>
<sequence length="93" mass="10726">MITGEDLKNMRLLAGKTQQEMADMVEISRDTFINYEKEVSKIPLEYFIVWSKACKIDFTSIFRQLADCKISVASKGILVGKRRYKGNQNEEKS</sequence>
<dbReference type="Pfam" id="PF01381">
    <property type="entry name" value="HTH_3"/>
    <property type="match status" value="1"/>
</dbReference>
<dbReference type="SUPFAM" id="SSF47413">
    <property type="entry name" value="lambda repressor-like DNA-binding domains"/>
    <property type="match status" value="1"/>
</dbReference>
<feature type="domain" description="HTH cro/C1-type" evidence="1">
    <location>
        <begin position="7"/>
        <end position="61"/>
    </location>
</feature>
<name>A0A4Q7ECG9_9GAMM</name>
<organism evidence="2 3">
    <name type="scientific">Pseudoalteromonas rubra</name>
    <dbReference type="NCBI Taxonomy" id="43658"/>
    <lineage>
        <taxon>Bacteria</taxon>
        <taxon>Pseudomonadati</taxon>
        <taxon>Pseudomonadota</taxon>
        <taxon>Gammaproteobacteria</taxon>
        <taxon>Alteromonadales</taxon>
        <taxon>Pseudoalteromonadaceae</taxon>
        <taxon>Pseudoalteromonas</taxon>
    </lineage>
</organism>
<reference evidence="2 3" key="1">
    <citation type="submission" date="2018-01" db="EMBL/GenBank/DDBJ databases">
        <title>Co-occurrence of chitin degradation, pigmentation and bioactivity in marine Pseudoalteromonas.</title>
        <authorList>
            <person name="Paulsen S."/>
            <person name="Gram L."/>
            <person name="Machado H."/>
        </authorList>
    </citation>
    <scope>NUCLEOTIDE SEQUENCE [LARGE SCALE GENOMIC DNA]</scope>
    <source>
        <strain evidence="2 3">S1946</strain>
    </source>
</reference>
<dbReference type="Proteomes" id="UP000292345">
    <property type="component" value="Unassembled WGS sequence"/>
</dbReference>
<evidence type="ECO:0000313" key="2">
    <source>
        <dbReference type="EMBL" id="RZM80360.1"/>
    </source>
</evidence>
<dbReference type="CDD" id="cd00093">
    <property type="entry name" value="HTH_XRE"/>
    <property type="match status" value="1"/>
</dbReference>
<comment type="caution">
    <text evidence="2">The sequence shown here is derived from an EMBL/GenBank/DDBJ whole genome shotgun (WGS) entry which is preliminary data.</text>
</comment>
<dbReference type="InterPro" id="IPR010982">
    <property type="entry name" value="Lambda_DNA-bd_dom_sf"/>
</dbReference>
<dbReference type="AlphaFoldDB" id="A0A4Q7ECG9"/>
<dbReference type="InterPro" id="IPR001387">
    <property type="entry name" value="Cro/C1-type_HTH"/>
</dbReference>
<dbReference type="EMBL" id="PPUZ01000032">
    <property type="protein sequence ID" value="RZM80360.1"/>
    <property type="molecule type" value="Genomic_DNA"/>
</dbReference>
<evidence type="ECO:0000259" key="1">
    <source>
        <dbReference type="PROSITE" id="PS50943"/>
    </source>
</evidence>
<gene>
    <name evidence="2" type="ORF">C3B51_12435</name>
</gene>
<dbReference type="SMART" id="SM00530">
    <property type="entry name" value="HTH_XRE"/>
    <property type="match status" value="1"/>
</dbReference>
<dbReference type="PROSITE" id="PS50943">
    <property type="entry name" value="HTH_CROC1"/>
    <property type="match status" value="1"/>
</dbReference>